<organism evidence="8 9">
    <name type="scientific">Glaciecola nitratireducens (strain JCM 12485 / KCTC 12276 / FR1064)</name>
    <dbReference type="NCBI Taxonomy" id="1085623"/>
    <lineage>
        <taxon>Bacteria</taxon>
        <taxon>Pseudomonadati</taxon>
        <taxon>Pseudomonadota</taxon>
        <taxon>Gammaproteobacteria</taxon>
        <taxon>Alteromonadales</taxon>
        <taxon>Alteromonadaceae</taxon>
        <taxon>Brumicola</taxon>
    </lineage>
</organism>
<feature type="domain" description="Flagellin N-terminal" evidence="6">
    <location>
        <begin position="3"/>
        <end position="140"/>
    </location>
</feature>
<feature type="domain" description="Flagellin C-terminal" evidence="7">
    <location>
        <begin position="329"/>
        <end position="405"/>
    </location>
</feature>
<dbReference type="EMBL" id="CP003060">
    <property type="protein sequence ID" value="AEP30505.1"/>
    <property type="molecule type" value="Genomic_DNA"/>
</dbReference>
<gene>
    <name evidence="8" type="primary">flgL</name>
    <name evidence="8" type="ordered locus">GNIT_2408</name>
</gene>
<evidence type="ECO:0000256" key="5">
    <source>
        <dbReference type="ARBA" id="ARBA00023143"/>
    </source>
</evidence>
<keyword evidence="5" id="KW-0975">Bacterial flagellum</keyword>
<dbReference type="SUPFAM" id="SSF64518">
    <property type="entry name" value="Phase 1 flagellin"/>
    <property type="match status" value="1"/>
</dbReference>
<sequence length="409" mass="44706">MRITTNLIYSQNLRNIDTNQGNLVDIQQQLASGKKLLRPSDDPVGAAQVIRLTEELDKITQYQRNNDLATNALEQQETALRSINDVVNRARVLTVQSGNGILGKEDRKAIGAEIEQIRNQVLDLMNTRNASGEYIFAGYQSSSQAFEFNPSASGNKVSFLGDDGENQIQISDSVKIQSTSSGKSIFQEVFARLNFEISGQSAGLSLNTARIDEQGSFDNFHKQNFDPVNAANNQYRFDILAGDQVSITNIGTGSIVSTQDFESGKPLRFAGMEFNFTGAVGDSLEIDLKRPEKKNLAETLNDMFIALTSDSISETAFVNAIDNTLVGLDNGLEKMSLESSSIGARLNIAESVKESNLDSDLSLQSARSSIQDVDYAKASTEFAKQETALQAAFQSFPRVANLSLFDYIG</sequence>
<dbReference type="PANTHER" id="PTHR42792">
    <property type="entry name" value="FLAGELLIN"/>
    <property type="match status" value="1"/>
</dbReference>
<comment type="subcellular location">
    <subcellularLocation>
        <location evidence="1">Bacterial flagellum</location>
    </subcellularLocation>
    <subcellularLocation>
        <location evidence="2">Secreted</location>
    </subcellularLocation>
</comment>
<evidence type="ECO:0000256" key="4">
    <source>
        <dbReference type="ARBA" id="ARBA00022525"/>
    </source>
</evidence>
<proteinExistence type="inferred from homology"/>
<protein>
    <submittedName>
        <fullName evidence="8">Flagellar hook-associated protein FlgL</fullName>
    </submittedName>
</protein>
<dbReference type="NCBIfam" id="TIGR02550">
    <property type="entry name" value="flagell_flgL"/>
    <property type="match status" value="1"/>
</dbReference>
<keyword evidence="9" id="KW-1185">Reference proteome</keyword>
<keyword evidence="8" id="KW-0969">Cilium</keyword>
<dbReference type="Proteomes" id="UP000009282">
    <property type="component" value="Chromosome"/>
</dbReference>
<accession>G4QHX2</accession>
<dbReference type="InterPro" id="IPR042187">
    <property type="entry name" value="Flagellin_C_sub2"/>
</dbReference>
<dbReference type="HOGENOM" id="CLU_024437_5_0_6"/>
<dbReference type="GO" id="GO:0005576">
    <property type="term" value="C:extracellular region"/>
    <property type="evidence" value="ECO:0007669"/>
    <property type="project" value="UniProtKB-SubCell"/>
</dbReference>
<dbReference type="InterPro" id="IPR046358">
    <property type="entry name" value="Flagellin_C"/>
</dbReference>
<keyword evidence="8" id="KW-0282">Flagellum</keyword>
<evidence type="ECO:0000313" key="9">
    <source>
        <dbReference type="Proteomes" id="UP000009282"/>
    </source>
</evidence>
<dbReference type="PANTHER" id="PTHR42792:SF1">
    <property type="entry name" value="FLAGELLAR HOOK-ASSOCIATED PROTEIN 3"/>
    <property type="match status" value="1"/>
</dbReference>
<dbReference type="InterPro" id="IPR001029">
    <property type="entry name" value="Flagellin_N"/>
</dbReference>
<evidence type="ECO:0000256" key="3">
    <source>
        <dbReference type="ARBA" id="ARBA00005709"/>
    </source>
</evidence>
<dbReference type="Gene3D" id="6.10.10.10">
    <property type="entry name" value="Flagellar export chaperone, C-terminal domain"/>
    <property type="match status" value="1"/>
</dbReference>
<keyword evidence="4" id="KW-0964">Secreted</keyword>
<dbReference type="Pfam" id="PF00669">
    <property type="entry name" value="Flagellin_N"/>
    <property type="match status" value="1"/>
</dbReference>
<reference evidence="8 9" key="1">
    <citation type="journal article" date="2011" name="J. Bacteriol.">
        <title>Complete genome sequence of seawater bacterium Glaciecola nitratireducens FR1064T.</title>
        <authorList>
            <person name="Bian F."/>
            <person name="Qin Q.L."/>
            <person name="Xie B.B."/>
            <person name="Shu Y.L."/>
            <person name="Zhang X.Y."/>
            <person name="Yu Y."/>
            <person name="Chen B."/>
            <person name="Chen X.L."/>
            <person name="Zhou B.C."/>
            <person name="Zhang Y.Z."/>
        </authorList>
    </citation>
    <scope>NUCLEOTIDE SEQUENCE [LARGE SCALE GENOMIC DNA]</scope>
    <source>
        <strain evidence="9">JCM 12485 / KCTC 12276 / FR1064</strain>
    </source>
</reference>
<name>G4QHX2_GLANF</name>
<evidence type="ECO:0000313" key="8">
    <source>
        <dbReference type="EMBL" id="AEP30505.1"/>
    </source>
</evidence>
<evidence type="ECO:0000259" key="6">
    <source>
        <dbReference type="Pfam" id="PF00669"/>
    </source>
</evidence>
<dbReference type="STRING" id="1085623.GNIT_2408"/>
<dbReference type="InterPro" id="IPR001492">
    <property type="entry name" value="Flagellin"/>
</dbReference>
<dbReference type="InterPro" id="IPR013384">
    <property type="entry name" value="Flagell_FlgL"/>
</dbReference>
<dbReference type="RefSeq" id="WP_014109378.1">
    <property type="nucleotide sequence ID" value="NC_016041.1"/>
</dbReference>
<dbReference type="eggNOG" id="COG1344">
    <property type="taxonomic scope" value="Bacteria"/>
</dbReference>
<dbReference type="OrthoDB" id="9768249at2"/>
<dbReference type="Gene3D" id="1.20.1330.10">
    <property type="entry name" value="f41 fragment of flagellin, N-terminal domain"/>
    <property type="match status" value="1"/>
</dbReference>
<dbReference type="GO" id="GO:0005198">
    <property type="term" value="F:structural molecule activity"/>
    <property type="evidence" value="ECO:0007669"/>
    <property type="project" value="InterPro"/>
</dbReference>
<dbReference type="AlphaFoldDB" id="G4QHX2"/>
<dbReference type="Pfam" id="PF00700">
    <property type="entry name" value="Flagellin_C"/>
    <property type="match status" value="1"/>
</dbReference>
<comment type="similarity">
    <text evidence="3">Belongs to the bacterial flagellin family.</text>
</comment>
<dbReference type="GO" id="GO:0009424">
    <property type="term" value="C:bacterial-type flagellum hook"/>
    <property type="evidence" value="ECO:0007669"/>
    <property type="project" value="InterPro"/>
</dbReference>
<dbReference type="GO" id="GO:0071973">
    <property type="term" value="P:bacterial-type flagellum-dependent cell motility"/>
    <property type="evidence" value="ECO:0007669"/>
    <property type="project" value="InterPro"/>
</dbReference>
<keyword evidence="8" id="KW-0966">Cell projection</keyword>
<dbReference type="KEGG" id="gni:GNIT_2408"/>
<evidence type="ECO:0000256" key="2">
    <source>
        <dbReference type="ARBA" id="ARBA00004613"/>
    </source>
</evidence>
<evidence type="ECO:0000256" key="1">
    <source>
        <dbReference type="ARBA" id="ARBA00004365"/>
    </source>
</evidence>
<evidence type="ECO:0000259" key="7">
    <source>
        <dbReference type="Pfam" id="PF00700"/>
    </source>
</evidence>